<dbReference type="Gene3D" id="1.20.1280.50">
    <property type="match status" value="1"/>
</dbReference>
<evidence type="ECO:0000313" key="3">
    <source>
        <dbReference type="EMBL" id="KAL0482299.1"/>
    </source>
</evidence>
<evidence type="ECO:0000259" key="2">
    <source>
        <dbReference type="PROSITE" id="PS50181"/>
    </source>
</evidence>
<evidence type="ECO:0000256" key="1">
    <source>
        <dbReference type="SAM" id="Coils"/>
    </source>
</evidence>
<reference evidence="3 4" key="1">
    <citation type="submission" date="2024-03" db="EMBL/GenBank/DDBJ databases">
        <title>The Acrasis kona genome and developmental transcriptomes reveal deep origins of eukaryotic multicellular pathways.</title>
        <authorList>
            <person name="Sheikh S."/>
            <person name="Fu C.-J."/>
            <person name="Brown M.W."/>
            <person name="Baldauf S.L."/>
        </authorList>
    </citation>
    <scope>NUCLEOTIDE SEQUENCE [LARGE SCALE GENOMIC DNA]</scope>
    <source>
        <strain evidence="3 4">ATCC MYA-3509</strain>
    </source>
</reference>
<dbReference type="Pfam" id="PF12937">
    <property type="entry name" value="F-box-like"/>
    <property type="match status" value="1"/>
</dbReference>
<dbReference type="AlphaFoldDB" id="A0AAW2YZ57"/>
<keyword evidence="4" id="KW-1185">Reference proteome</keyword>
<dbReference type="InterPro" id="IPR001810">
    <property type="entry name" value="F-box_dom"/>
</dbReference>
<gene>
    <name evidence="3" type="ORF">AKO1_012986</name>
</gene>
<dbReference type="Proteomes" id="UP001431209">
    <property type="component" value="Unassembled WGS sequence"/>
</dbReference>
<dbReference type="PROSITE" id="PS50181">
    <property type="entry name" value="FBOX"/>
    <property type="match status" value="1"/>
</dbReference>
<dbReference type="SMART" id="SM00256">
    <property type="entry name" value="FBOX"/>
    <property type="match status" value="1"/>
</dbReference>
<dbReference type="EMBL" id="JAOPGA020000840">
    <property type="protein sequence ID" value="KAL0482299.1"/>
    <property type="molecule type" value="Genomic_DNA"/>
</dbReference>
<feature type="coiled-coil region" evidence="1">
    <location>
        <begin position="577"/>
        <end position="604"/>
    </location>
</feature>
<protein>
    <submittedName>
        <fullName evidence="3">Developmentally-regulated protein</fullName>
    </submittedName>
</protein>
<feature type="domain" description="F-box" evidence="2">
    <location>
        <begin position="33"/>
        <end position="79"/>
    </location>
</feature>
<dbReference type="InterPro" id="IPR036047">
    <property type="entry name" value="F-box-like_dom_sf"/>
</dbReference>
<keyword evidence="1" id="KW-0175">Coiled coil</keyword>
<comment type="caution">
    <text evidence="3">The sequence shown here is derived from an EMBL/GenBank/DDBJ whole genome shotgun (WGS) entry which is preliminary data.</text>
</comment>
<organism evidence="3 4">
    <name type="scientific">Acrasis kona</name>
    <dbReference type="NCBI Taxonomy" id="1008807"/>
    <lineage>
        <taxon>Eukaryota</taxon>
        <taxon>Discoba</taxon>
        <taxon>Heterolobosea</taxon>
        <taxon>Tetramitia</taxon>
        <taxon>Eutetramitia</taxon>
        <taxon>Acrasidae</taxon>
        <taxon>Acrasis</taxon>
    </lineage>
</organism>
<dbReference type="SUPFAM" id="SSF81383">
    <property type="entry name" value="F-box domain"/>
    <property type="match status" value="1"/>
</dbReference>
<proteinExistence type="predicted"/>
<evidence type="ECO:0000313" key="4">
    <source>
        <dbReference type="Proteomes" id="UP001431209"/>
    </source>
</evidence>
<sequence length="697" mass="81056">MSILYRRKSSTAKSQTLPTPAVNLGGDAQDNYLPTYDSLPNEIWLLVLEFLDTLTLSHTQRVNKRFNALSSYDPLWKGLYKKHFVPWRVELNIKHYQQLLLMLPYNNHESQPAGYYGQRKGRRRSKSNNQLTWKHVLAVRYQIEKEHLSRTVLQDVISDARSSLEVNHRPALCNLIEKMNDQGDILINAARACDPSSDKHLWLRAFSIELYEACMTLIPKEWRSQPELIPIISDTLPDMPRNLDEYAQKYPPFWRTVHNISVAIMDVHCFIVKTNDCIDKTCQKVKILIDEFVLPFEHVVEFERCFPSPVANWARMFLDCGSDMMQHDAELSCSLLSKSLILFDQEFSISRARNIAIDYDAYYSQADALARLAAVKTFSPEKSYFDQMNQLLDSCCAAWTECCRIKPNDFITLYRAGLAELRRVSLCVLKSEHLMDVDQVALKKKRSHHVNTSCEYMSKCVGVQDYYRARETWGTILFDEAERENRDWLKNRDSALFVSQGNQLYDNLQKAIDQFVHAKRVMSNTFGSVNQSRHYCDADIACAASLQLEIRIRIQHTFRNEELELMELIKTTKGGVAGEHRRKLKSKQDQLKNLKKDVSRLHYKAMTAFDAIRDKRLGFSLFHEARIKCMMGDENQSRRLLYSILELKDDHDDCFLEGWNICRDSAFESVHDKAWFVKFVEKLGKRARRVAGRSDCE</sequence>
<accession>A0AAW2YZ57</accession>
<name>A0AAW2YZ57_9EUKA</name>